<gene>
    <name evidence="1" type="ORF">O3M35_001270</name>
</gene>
<dbReference type="AlphaFoldDB" id="A0AAW1DQD2"/>
<evidence type="ECO:0000313" key="2">
    <source>
        <dbReference type="Proteomes" id="UP001461498"/>
    </source>
</evidence>
<name>A0AAW1DQD2_9HEMI</name>
<accession>A0AAW1DQD2</accession>
<reference evidence="1 2" key="1">
    <citation type="submission" date="2022-12" db="EMBL/GenBank/DDBJ databases">
        <title>Chromosome-level genome assembly of true bugs.</title>
        <authorList>
            <person name="Ma L."/>
            <person name="Li H."/>
        </authorList>
    </citation>
    <scope>NUCLEOTIDE SEQUENCE [LARGE SCALE GENOMIC DNA]</scope>
    <source>
        <strain evidence="1">Lab_2022b</strain>
    </source>
</reference>
<proteinExistence type="predicted"/>
<comment type="caution">
    <text evidence="1">The sequence shown here is derived from an EMBL/GenBank/DDBJ whole genome shotgun (WGS) entry which is preliminary data.</text>
</comment>
<organism evidence="1 2">
    <name type="scientific">Rhynocoris fuscipes</name>
    <dbReference type="NCBI Taxonomy" id="488301"/>
    <lineage>
        <taxon>Eukaryota</taxon>
        <taxon>Metazoa</taxon>
        <taxon>Ecdysozoa</taxon>
        <taxon>Arthropoda</taxon>
        <taxon>Hexapoda</taxon>
        <taxon>Insecta</taxon>
        <taxon>Pterygota</taxon>
        <taxon>Neoptera</taxon>
        <taxon>Paraneoptera</taxon>
        <taxon>Hemiptera</taxon>
        <taxon>Heteroptera</taxon>
        <taxon>Panheteroptera</taxon>
        <taxon>Cimicomorpha</taxon>
        <taxon>Reduviidae</taxon>
        <taxon>Harpactorinae</taxon>
        <taxon>Harpactorini</taxon>
        <taxon>Rhynocoris</taxon>
    </lineage>
</organism>
<dbReference type="Proteomes" id="UP001461498">
    <property type="component" value="Unassembled WGS sequence"/>
</dbReference>
<dbReference type="EMBL" id="JAPXFL010000001">
    <property type="protein sequence ID" value="KAK9512971.1"/>
    <property type="molecule type" value="Genomic_DNA"/>
</dbReference>
<keyword evidence="2" id="KW-1185">Reference proteome</keyword>
<sequence length="143" mass="16733">MEYSSIIKEFSLNAKDDAPVKFLGLHLDCSLNWKCHIRELSLKLSQVIFLLRKLRDQVSLNVLKTAYYGLFHSHLSYGTILWGNSQNIKILFILQKRAVRSMLGLSQRTSCREYFRSDEDYDSTLPYSFISAYYLFISNFGRI</sequence>
<evidence type="ECO:0008006" key="3">
    <source>
        <dbReference type="Google" id="ProtNLM"/>
    </source>
</evidence>
<evidence type="ECO:0000313" key="1">
    <source>
        <dbReference type="EMBL" id="KAK9512971.1"/>
    </source>
</evidence>
<protein>
    <recommendedName>
        <fullName evidence="3">Maturase K</fullName>
    </recommendedName>
</protein>